<dbReference type="PANTHER" id="PTHR43784">
    <property type="entry name" value="GDSL-LIKE LIPASE/ACYLHYDROLASE, PUTATIVE (AFU_ORTHOLOGUE AFUA_2G00820)-RELATED"/>
    <property type="match status" value="1"/>
</dbReference>
<name>A0A5Q0L6Z3_9ACTN</name>
<dbReference type="KEGG" id="sfy:GFH48_04730"/>
<dbReference type="RefSeq" id="WP_153287034.1">
    <property type="nucleotide sequence ID" value="NZ_CP045643.1"/>
</dbReference>
<evidence type="ECO:0000313" key="4">
    <source>
        <dbReference type="Proteomes" id="UP000326179"/>
    </source>
</evidence>
<protein>
    <submittedName>
        <fullName evidence="3">SGNH/GDSL hydrolase family protein</fullName>
    </submittedName>
</protein>
<evidence type="ECO:0000313" key="3">
    <source>
        <dbReference type="EMBL" id="QFZ72668.1"/>
    </source>
</evidence>
<dbReference type="InterPro" id="IPR053140">
    <property type="entry name" value="GDSL_Rv0518-like"/>
</dbReference>
<accession>A0A5Q0L6Z3</accession>
<gene>
    <name evidence="3" type="ORF">GFH48_04730</name>
</gene>
<feature type="chain" id="PRO_5038403016" evidence="1">
    <location>
        <begin position="18"/>
        <end position="424"/>
    </location>
</feature>
<feature type="domain" description="SGNH hydrolase-type esterase" evidence="2">
    <location>
        <begin position="220"/>
        <end position="411"/>
    </location>
</feature>
<keyword evidence="1" id="KW-0732">Signal</keyword>
<dbReference type="PANTHER" id="PTHR43784:SF2">
    <property type="entry name" value="GDSL-LIKE LIPASE_ACYLHYDROLASE, PUTATIVE (AFU_ORTHOLOGUE AFUA_2G00820)-RELATED"/>
    <property type="match status" value="1"/>
</dbReference>
<dbReference type="EMBL" id="CP045643">
    <property type="protein sequence ID" value="QFZ72668.1"/>
    <property type="molecule type" value="Genomic_DNA"/>
</dbReference>
<keyword evidence="3" id="KW-0378">Hydrolase</keyword>
<sequence>MLAAPRRKLLTVLTAPAAVVALLAGAQLAVGRTADSPATASTASHAQAPQDRRVAAWSPSMTVGGPNFNDQTIRMVAHSTVDGDALRIHLSNLRGTIPLSVAHVTIGAQADRATAVARSLLPVTFDHRRSVTVPTGGEVVSDPVAMHVKADQSVLISIYLPHATSSATWHSDAFDTSYLSTPGDHTTETSDASYVAARTSWYYLSGIDVVPTHARGTVVAFGDSITDGYNTPAGAYRRWPDDLARRLAATSPMGVVDAGIGGNRVLTDVPNIWQGVSARKRFAHDALGQPGVRDVILLEGINDIGNNAGPGGAPLTAQDLIDGYRDLIRQAHAAGVRIIGGTMLPDKGNGYYSDSAEAIRQAANQWIRTSGAFDGVVDFAKAAADPADPAALNPAYDSGDHIHPNEAGMQALANAVDLSLLTGT</sequence>
<dbReference type="InterPro" id="IPR036514">
    <property type="entry name" value="SGNH_hydro_sf"/>
</dbReference>
<evidence type="ECO:0000256" key="1">
    <source>
        <dbReference type="SAM" id="SignalP"/>
    </source>
</evidence>
<organism evidence="3 4">
    <name type="scientific">Streptomyces fagopyri</name>
    <dbReference type="NCBI Taxonomy" id="2662397"/>
    <lineage>
        <taxon>Bacteria</taxon>
        <taxon>Bacillati</taxon>
        <taxon>Actinomycetota</taxon>
        <taxon>Actinomycetes</taxon>
        <taxon>Kitasatosporales</taxon>
        <taxon>Streptomycetaceae</taxon>
        <taxon>Streptomyces</taxon>
    </lineage>
</organism>
<dbReference type="CDD" id="cd01830">
    <property type="entry name" value="XynE_like"/>
    <property type="match status" value="1"/>
</dbReference>
<dbReference type="SUPFAM" id="SSF52266">
    <property type="entry name" value="SGNH hydrolase"/>
    <property type="match status" value="1"/>
</dbReference>
<dbReference type="InterPro" id="IPR013830">
    <property type="entry name" value="SGNH_hydro"/>
</dbReference>
<dbReference type="GO" id="GO:0016787">
    <property type="term" value="F:hydrolase activity"/>
    <property type="evidence" value="ECO:0007669"/>
    <property type="project" value="UniProtKB-KW"/>
</dbReference>
<dbReference type="Pfam" id="PF13472">
    <property type="entry name" value="Lipase_GDSL_2"/>
    <property type="match status" value="1"/>
</dbReference>
<evidence type="ECO:0000259" key="2">
    <source>
        <dbReference type="Pfam" id="PF13472"/>
    </source>
</evidence>
<dbReference type="Proteomes" id="UP000326179">
    <property type="component" value="Chromosome"/>
</dbReference>
<proteinExistence type="predicted"/>
<keyword evidence="4" id="KW-1185">Reference proteome</keyword>
<feature type="signal peptide" evidence="1">
    <location>
        <begin position="1"/>
        <end position="17"/>
    </location>
</feature>
<dbReference type="AlphaFoldDB" id="A0A5Q0L6Z3"/>
<reference evidence="3 4" key="1">
    <citation type="submission" date="2019-10" db="EMBL/GenBank/DDBJ databases">
        <title>A novel species.</title>
        <authorList>
            <person name="Gao J."/>
        </authorList>
    </citation>
    <scope>NUCLEOTIDE SEQUENCE [LARGE SCALE GENOMIC DNA]</scope>
    <source>
        <strain evidence="3 4">QMT-28</strain>
    </source>
</reference>
<dbReference type="Gene3D" id="3.40.50.1110">
    <property type="entry name" value="SGNH hydrolase"/>
    <property type="match status" value="1"/>
</dbReference>